<accession>A0A0B6YH82</accession>
<sequence length="70" mass="8185">LLYSTFIFQFICCLMEFLLHSVAEQPISPRTNLVMKRPSPEIGSSFPSRLTFWWLNGLMSQGYRQPLTEE</sequence>
<organism evidence="2">
    <name type="scientific">Arion vulgaris</name>
    <dbReference type="NCBI Taxonomy" id="1028688"/>
    <lineage>
        <taxon>Eukaryota</taxon>
        <taxon>Metazoa</taxon>
        <taxon>Spiralia</taxon>
        <taxon>Lophotrochozoa</taxon>
        <taxon>Mollusca</taxon>
        <taxon>Gastropoda</taxon>
        <taxon>Heterobranchia</taxon>
        <taxon>Euthyneura</taxon>
        <taxon>Panpulmonata</taxon>
        <taxon>Eupulmonata</taxon>
        <taxon>Stylommatophora</taxon>
        <taxon>Helicina</taxon>
        <taxon>Arionoidea</taxon>
        <taxon>Arionidae</taxon>
        <taxon>Arion</taxon>
    </lineage>
</organism>
<feature type="chain" id="PRO_5002126422" evidence="1">
    <location>
        <begin position="24"/>
        <end position="70"/>
    </location>
</feature>
<keyword evidence="1" id="KW-0732">Signal</keyword>
<reference evidence="2" key="1">
    <citation type="submission" date="2014-12" db="EMBL/GenBank/DDBJ databases">
        <title>Insight into the proteome of Arion vulgaris.</title>
        <authorList>
            <person name="Aradska J."/>
            <person name="Bulat T."/>
            <person name="Smidak R."/>
            <person name="Sarate P."/>
            <person name="Gangsoo J."/>
            <person name="Sialana F."/>
            <person name="Bilban M."/>
            <person name="Lubec G."/>
        </authorList>
    </citation>
    <scope>NUCLEOTIDE SEQUENCE</scope>
    <source>
        <tissue evidence="2">Skin</tissue>
    </source>
</reference>
<evidence type="ECO:0000313" key="2">
    <source>
        <dbReference type="EMBL" id="CEK55588.1"/>
    </source>
</evidence>
<proteinExistence type="predicted"/>
<feature type="signal peptide" evidence="1">
    <location>
        <begin position="1"/>
        <end position="23"/>
    </location>
</feature>
<evidence type="ECO:0000256" key="1">
    <source>
        <dbReference type="SAM" id="SignalP"/>
    </source>
</evidence>
<gene>
    <name evidence="2" type="primary">ORF25558</name>
</gene>
<feature type="non-terminal residue" evidence="2">
    <location>
        <position position="70"/>
    </location>
</feature>
<protein>
    <submittedName>
        <fullName evidence="2">Uncharacterized protein</fullName>
    </submittedName>
</protein>
<dbReference type="AlphaFoldDB" id="A0A0B6YH82"/>
<feature type="non-terminal residue" evidence="2">
    <location>
        <position position="1"/>
    </location>
</feature>
<dbReference type="EMBL" id="HACG01008723">
    <property type="protein sequence ID" value="CEK55588.1"/>
    <property type="molecule type" value="Transcribed_RNA"/>
</dbReference>
<name>A0A0B6YH82_9EUPU</name>